<comment type="caution">
    <text evidence="2">The sequence shown here is derived from an EMBL/GenBank/DDBJ whole genome shotgun (WGS) entry which is preliminary data.</text>
</comment>
<protein>
    <submittedName>
        <fullName evidence="2">Uncharacterized protein</fullName>
    </submittedName>
</protein>
<dbReference type="EMBL" id="ASPP01015361">
    <property type="protein sequence ID" value="ETO18175.1"/>
    <property type="molecule type" value="Genomic_DNA"/>
</dbReference>
<evidence type="ECO:0000313" key="3">
    <source>
        <dbReference type="Proteomes" id="UP000023152"/>
    </source>
</evidence>
<feature type="transmembrane region" description="Helical" evidence="1">
    <location>
        <begin position="21"/>
        <end position="38"/>
    </location>
</feature>
<keyword evidence="1" id="KW-0812">Transmembrane</keyword>
<dbReference type="Proteomes" id="UP000023152">
    <property type="component" value="Unassembled WGS sequence"/>
</dbReference>
<name>X6MYM2_RETFI</name>
<evidence type="ECO:0000256" key="1">
    <source>
        <dbReference type="SAM" id="Phobius"/>
    </source>
</evidence>
<dbReference type="AlphaFoldDB" id="X6MYM2"/>
<proteinExistence type="predicted"/>
<gene>
    <name evidence="2" type="ORF">RFI_19104</name>
</gene>
<accession>X6MYM2</accession>
<reference evidence="2 3" key="1">
    <citation type="journal article" date="2013" name="Curr. Biol.">
        <title>The Genome of the Foraminiferan Reticulomyxa filosa.</title>
        <authorList>
            <person name="Glockner G."/>
            <person name="Hulsmann N."/>
            <person name="Schleicher M."/>
            <person name="Noegel A.A."/>
            <person name="Eichinger L."/>
            <person name="Gallinger C."/>
            <person name="Pawlowski J."/>
            <person name="Sierra R."/>
            <person name="Euteneuer U."/>
            <person name="Pillet L."/>
            <person name="Moustafa A."/>
            <person name="Platzer M."/>
            <person name="Groth M."/>
            <person name="Szafranski K."/>
            <person name="Schliwa M."/>
        </authorList>
    </citation>
    <scope>NUCLEOTIDE SEQUENCE [LARGE SCALE GENOMIC DNA]</scope>
</reference>
<evidence type="ECO:0000313" key="2">
    <source>
        <dbReference type="EMBL" id="ETO18175.1"/>
    </source>
</evidence>
<sequence length="258" mass="29092">MNTRHCLQKPEKKKKKKKKRYLLNEMALSFLANDMITLDFSKYFPSSTYQEVYIYFLANDYEASPLISLNNSNAIKNKNGKYTTKIAGLSSLKSCGEMTFIVTNQYINNRAITKNQPKNKKLGTYCRAKCQYGTANAIRTCIGGNYRNSYNSYIANYQKAANDWATYVINNEATLQYYNIDSAVAIAGMGNCVAQVWRKKIFDAQAQCLIQESSQENEGTFTLNFLNALTGIDASKSLTLDINKCISTCVTLAENNKL</sequence>
<organism evidence="2 3">
    <name type="scientific">Reticulomyxa filosa</name>
    <dbReference type="NCBI Taxonomy" id="46433"/>
    <lineage>
        <taxon>Eukaryota</taxon>
        <taxon>Sar</taxon>
        <taxon>Rhizaria</taxon>
        <taxon>Retaria</taxon>
        <taxon>Foraminifera</taxon>
        <taxon>Monothalamids</taxon>
        <taxon>Reticulomyxidae</taxon>
        <taxon>Reticulomyxa</taxon>
    </lineage>
</organism>
<keyword evidence="1" id="KW-0472">Membrane</keyword>
<keyword evidence="3" id="KW-1185">Reference proteome</keyword>
<feature type="non-terminal residue" evidence="2">
    <location>
        <position position="258"/>
    </location>
</feature>
<keyword evidence="1" id="KW-1133">Transmembrane helix</keyword>